<dbReference type="GO" id="GO:0045111">
    <property type="term" value="C:intermediate filament cytoskeleton"/>
    <property type="evidence" value="ECO:0007669"/>
    <property type="project" value="TreeGrafter"/>
</dbReference>
<dbReference type="OrthoDB" id="79523at2759"/>
<feature type="region of interest" description="Disordered" evidence="2">
    <location>
        <begin position="987"/>
        <end position="1030"/>
    </location>
</feature>
<dbReference type="InterPro" id="IPR026081">
    <property type="entry name" value="DISC1"/>
</dbReference>
<feature type="compositionally biased region" description="Basic and acidic residues" evidence="2">
    <location>
        <begin position="8"/>
        <end position="17"/>
    </location>
</feature>
<keyword evidence="4" id="KW-1185">Reference proteome</keyword>
<feature type="compositionally biased region" description="Low complexity" evidence="2">
    <location>
        <begin position="410"/>
        <end position="422"/>
    </location>
</feature>
<feature type="compositionally biased region" description="Basic and acidic residues" evidence="2">
    <location>
        <begin position="1017"/>
        <end position="1030"/>
    </location>
</feature>
<dbReference type="PANTHER" id="PTHR14332">
    <property type="entry name" value="DISRUPTED IN SCHIZOPHRENIA 1 PROTEIN"/>
    <property type="match status" value="1"/>
</dbReference>
<feature type="compositionally biased region" description="Basic and acidic residues" evidence="2">
    <location>
        <begin position="1138"/>
        <end position="1147"/>
    </location>
</feature>
<feature type="compositionally biased region" description="Acidic residues" evidence="2">
    <location>
        <begin position="1106"/>
        <end position="1119"/>
    </location>
</feature>
<accession>A0A9N8HGP1</accession>
<feature type="compositionally biased region" description="Basic and acidic residues" evidence="2">
    <location>
        <begin position="265"/>
        <end position="286"/>
    </location>
</feature>
<evidence type="ECO:0000313" key="3">
    <source>
        <dbReference type="EMBL" id="CAB9513386.1"/>
    </source>
</evidence>
<feature type="coiled-coil region" evidence="1">
    <location>
        <begin position="721"/>
        <end position="769"/>
    </location>
</feature>
<proteinExistence type="predicted"/>
<keyword evidence="1" id="KW-0175">Coiled coil</keyword>
<protein>
    <recommendedName>
        <fullName evidence="5">UVR domain-containing protein</fullName>
    </recommendedName>
</protein>
<evidence type="ECO:0000313" key="4">
    <source>
        <dbReference type="Proteomes" id="UP001153069"/>
    </source>
</evidence>
<organism evidence="3 4">
    <name type="scientific">Seminavis robusta</name>
    <dbReference type="NCBI Taxonomy" id="568900"/>
    <lineage>
        <taxon>Eukaryota</taxon>
        <taxon>Sar</taxon>
        <taxon>Stramenopiles</taxon>
        <taxon>Ochrophyta</taxon>
        <taxon>Bacillariophyta</taxon>
        <taxon>Bacillariophyceae</taxon>
        <taxon>Bacillariophycidae</taxon>
        <taxon>Naviculales</taxon>
        <taxon>Naviculaceae</taxon>
        <taxon>Seminavis</taxon>
    </lineage>
</organism>
<sequence>MFGGLEIKGGDAKKEPKSAAPAPAPDAGSGFSFLNPAPAAPAPAPPAAAAAVGSGFSFLNATPAASEPAPAPPASSAFSFMQPATSAPAPADATTTAAEKPPEAPATETTSDAAGSGFSFLAGATPAPTEPPKTEESAAPESNVSSAFSFLSSTSTPAPEPPATGSLLDMTAPATTTTTPAKTNNAFAAAAPTTTNFAPPAGVGISFGGATVNSNRPKKKKNRAMKVGVGGGGAAVATTTSGLPAPSELPEPSAIPEIPASNSNTREDALEASRRAEEFMNQKMKEQATVVETTDATAKNPEAPAEYDDEMIAAAAAAAVEAQAMNQAKNQKATAGGARGLMGGLFRRASPPTSSSNLNAGGTSSKPGSFTSTGGGPRPPKPAVDVAKPSSAHSLSSDEGKPPRPTDTPAAPVYSAAEAATQPKPPPTAPTTFSAPPPLPPRPVQPQQQQKPEPPKIKTPQELLSNMLSVFRLNVETSMGKVTQLRQQRTRLLEERTRALTQERLATQQRDLTEQQLTAAAEAEDYELADQLGGVLSNYEKEQKECASMREHIDMAIQELDSQKQIVVQGVLQCFQTMQTQLETFESTQQTKEHQEDDTAMKKFASMTKHLAQEHERLQQDLKHLERDEELVTEERKEVETAISEQSCDFEKQRDEAKEKLAVADEELEELRRKLEAKNAEATQLRNEIAGHDDSILQVRVQFSRQLQRVQKKETTVKDHRTEWEAEKATFQAEKDNHEAEVKAHSDAIERHEKLMASLKDEIALAGKLEKIVEHEVGAEVSTSEEDGADDAVDSDILGLQAEVVKCEAAVTEAKEVLKVATTTLANLETEMAGLIAKIPDLEAVKKAAAAKRDFKVAGKASKEIKDATARVKECQEELTGEAVDRKETAEKELAKLEEELTAKRKVALEQEKETGVATMKKLAERIEKLVETKKQVCGDDYEPNRMQGVGAYVLEEQIKSLTLEGKSYGEKYGGWEELIAKVLPSEGGGDATATAESDKPVEEQPVQETDAATTGEPEKPKASKKEMKASFRRLTLELKEIEAKIEAAVADEDFDVAADLDEKLQQLLADVQALDLTDAEMEQALAGDDNDESDEPAVPTAASEVEAETDEAVADAEPSEEKQPPQEEMGKEDDEDKPSSGDDKVEATPAEEDDKEAEKDDTDLNDGFVAVSPDV</sequence>
<dbReference type="GO" id="GO:0005874">
    <property type="term" value="C:microtubule"/>
    <property type="evidence" value="ECO:0007669"/>
    <property type="project" value="TreeGrafter"/>
</dbReference>
<feature type="coiled-coil region" evidence="1">
    <location>
        <begin position="608"/>
        <end position="695"/>
    </location>
</feature>
<feature type="compositionally biased region" description="Pro residues" evidence="2">
    <location>
        <begin position="423"/>
        <end position="444"/>
    </location>
</feature>
<evidence type="ECO:0000256" key="2">
    <source>
        <dbReference type="SAM" id="MobiDB-lite"/>
    </source>
</evidence>
<dbReference type="GO" id="GO:0005815">
    <property type="term" value="C:microtubule organizing center"/>
    <property type="evidence" value="ECO:0007669"/>
    <property type="project" value="TreeGrafter"/>
</dbReference>
<feature type="compositionally biased region" description="Low complexity" evidence="2">
    <location>
        <begin position="323"/>
        <end position="335"/>
    </location>
</feature>
<dbReference type="PANTHER" id="PTHR14332:SF3">
    <property type="entry name" value="DISRUPTED IN SCHIZOPHRENIA 1 PROTEIN"/>
    <property type="match status" value="1"/>
</dbReference>
<feature type="compositionally biased region" description="Basic and acidic residues" evidence="2">
    <location>
        <begin position="1120"/>
        <end position="1130"/>
    </location>
</feature>
<feature type="compositionally biased region" description="Low complexity" evidence="2">
    <location>
        <begin position="61"/>
        <end position="127"/>
    </location>
</feature>
<dbReference type="Proteomes" id="UP001153069">
    <property type="component" value="Unassembled WGS sequence"/>
</dbReference>
<feature type="compositionally biased region" description="Polar residues" evidence="2">
    <location>
        <begin position="351"/>
        <end position="372"/>
    </location>
</feature>
<feature type="region of interest" description="Disordered" evidence="2">
    <location>
        <begin position="1080"/>
        <end position="1176"/>
    </location>
</feature>
<reference evidence="3" key="1">
    <citation type="submission" date="2020-06" db="EMBL/GenBank/DDBJ databases">
        <authorList>
            <consortium name="Plant Systems Biology data submission"/>
        </authorList>
    </citation>
    <scope>NUCLEOTIDE SEQUENCE</scope>
    <source>
        <strain evidence="3">D6</strain>
    </source>
</reference>
<name>A0A9N8HGP1_9STRA</name>
<feature type="region of interest" description="Disordered" evidence="2">
    <location>
        <begin position="1"/>
        <end position="179"/>
    </location>
</feature>
<dbReference type="AlphaFoldDB" id="A0A9N8HGP1"/>
<gene>
    <name evidence="3" type="ORF">SEMRO_588_G171540.1</name>
</gene>
<feature type="compositionally biased region" description="Acidic residues" evidence="2">
    <location>
        <begin position="1150"/>
        <end position="1165"/>
    </location>
</feature>
<feature type="region of interest" description="Disordered" evidence="2">
    <location>
        <begin position="238"/>
        <end position="307"/>
    </location>
</feature>
<evidence type="ECO:0000256" key="1">
    <source>
        <dbReference type="SAM" id="Coils"/>
    </source>
</evidence>
<feature type="region of interest" description="Disordered" evidence="2">
    <location>
        <begin position="323"/>
        <end position="459"/>
    </location>
</feature>
<evidence type="ECO:0008006" key="5">
    <source>
        <dbReference type="Google" id="ProtNLM"/>
    </source>
</evidence>
<feature type="coiled-coil region" evidence="1">
    <location>
        <begin position="811"/>
        <end position="914"/>
    </location>
</feature>
<feature type="compositionally biased region" description="Low complexity" evidence="2">
    <location>
        <begin position="18"/>
        <end position="27"/>
    </location>
</feature>
<dbReference type="EMBL" id="CAICTM010000587">
    <property type="protein sequence ID" value="CAB9513386.1"/>
    <property type="molecule type" value="Genomic_DNA"/>
</dbReference>
<feature type="compositionally biased region" description="Low complexity" evidence="2">
    <location>
        <begin position="137"/>
        <end position="179"/>
    </location>
</feature>
<comment type="caution">
    <text evidence="3">The sequence shown here is derived from an EMBL/GenBank/DDBJ whole genome shotgun (WGS) entry which is preliminary data.</text>
</comment>